<dbReference type="InterPro" id="IPR057690">
    <property type="entry name" value="DUF7930"/>
</dbReference>
<evidence type="ECO:0000259" key="1">
    <source>
        <dbReference type="Pfam" id="PF25558"/>
    </source>
</evidence>
<name>A0A914VJU6_9BILA</name>
<sequence>MAEKKREVTSTGRITRVQTKFAYLTSKSLGCVFVPPCAALPSECADADMNKYYKTGDIVHFTAIPQAGKNDCAWVATKVAVSTNSEAYQGGEDPDKPTIITDQLGVVMSVNDTFGFLWSDEYGQVFLPGGAYQPLPDEPPRLSVNLSPNDVLVFTARKQSEQNGCCWLALSAAKYNPQADYHAPLGGELAQMPAFDTRQPVCEGYAVIQLVGPTAAVAFCEEQGTTIYCPVLTWTGGERDQPGADSLLEVLVQGDRIHFAAIQLETEASRQWECQLRATRWGPTNVPKVVRKMVRDSYAQTFLTADEMLIRGLEKRDPQLFDVVRNKFPSLIDYARN</sequence>
<dbReference type="WBParaSite" id="PSAMB.scaffold2082size25552.g16208.t1">
    <property type="protein sequence ID" value="PSAMB.scaffold2082size25552.g16208.t1"/>
    <property type="gene ID" value="PSAMB.scaffold2082size25552.g16208"/>
</dbReference>
<feature type="domain" description="DUF7930" evidence="1">
    <location>
        <begin position="204"/>
        <end position="280"/>
    </location>
</feature>
<reference evidence="3" key="1">
    <citation type="submission" date="2022-11" db="UniProtKB">
        <authorList>
            <consortium name="WormBaseParasite"/>
        </authorList>
    </citation>
    <scope>IDENTIFICATION</scope>
</reference>
<organism evidence="2 3">
    <name type="scientific">Plectus sambesii</name>
    <dbReference type="NCBI Taxonomy" id="2011161"/>
    <lineage>
        <taxon>Eukaryota</taxon>
        <taxon>Metazoa</taxon>
        <taxon>Ecdysozoa</taxon>
        <taxon>Nematoda</taxon>
        <taxon>Chromadorea</taxon>
        <taxon>Plectida</taxon>
        <taxon>Plectina</taxon>
        <taxon>Plectoidea</taxon>
        <taxon>Plectidae</taxon>
        <taxon>Plectus</taxon>
    </lineage>
</organism>
<accession>A0A914VJU6</accession>
<dbReference type="Proteomes" id="UP000887566">
    <property type="component" value="Unplaced"/>
</dbReference>
<proteinExistence type="predicted"/>
<evidence type="ECO:0000313" key="3">
    <source>
        <dbReference type="WBParaSite" id="PSAMB.scaffold2082size25552.g16208.t1"/>
    </source>
</evidence>
<evidence type="ECO:0000313" key="2">
    <source>
        <dbReference type="Proteomes" id="UP000887566"/>
    </source>
</evidence>
<dbReference type="AlphaFoldDB" id="A0A914VJU6"/>
<protein>
    <recommendedName>
        <fullName evidence="1">DUF7930 domain-containing protein</fullName>
    </recommendedName>
</protein>
<dbReference type="Pfam" id="PF25558">
    <property type="entry name" value="DUF7930"/>
    <property type="match status" value="1"/>
</dbReference>
<keyword evidence="2" id="KW-1185">Reference proteome</keyword>